<reference evidence="2" key="1">
    <citation type="journal article" date="2020" name="Nature">
        <title>Giant virus diversity and host interactions through global metagenomics.</title>
        <authorList>
            <person name="Schulz F."/>
            <person name="Roux S."/>
            <person name="Paez-Espino D."/>
            <person name="Jungbluth S."/>
            <person name="Walsh D.A."/>
            <person name="Denef V.J."/>
            <person name="McMahon K.D."/>
            <person name="Konstantinidis K.T."/>
            <person name="Eloe-Fadrosh E.A."/>
            <person name="Kyrpides N.C."/>
            <person name="Woyke T."/>
        </authorList>
    </citation>
    <scope>NUCLEOTIDE SEQUENCE</scope>
    <source>
        <strain evidence="2">GVMAG-M-3300023174-92</strain>
    </source>
</reference>
<evidence type="ECO:0000256" key="1">
    <source>
        <dbReference type="SAM" id="Coils"/>
    </source>
</evidence>
<keyword evidence="1" id="KW-0175">Coiled coil</keyword>
<organism evidence="2">
    <name type="scientific">viral metagenome</name>
    <dbReference type="NCBI Taxonomy" id="1070528"/>
    <lineage>
        <taxon>unclassified sequences</taxon>
        <taxon>metagenomes</taxon>
        <taxon>organismal metagenomes</taxon>
    </lineage>
</organism>
<accession>A0A6C0DYS7</accession>
<feature type="coiled-coil region" evidence="1">
    <location>
        <begin position="271"/>
        <end position="374"/>
    </location>
</feature>
<dbReference type="EMBL" id="MN739692">
    <property type="protein sequence ID" value="QHT21463.1"/>
    <property type="molecule type" value="Genomic_DNA"/>
</dbReference>
<name>A0A6C0DYS7_9ZZZZ</name>
<sequence length="401" mass="47980">MNANTNVENPSLEIEVAALRKQVETQKQLIQLLQNKKMIQIHTQLREHEKFQEENVRLREQVESQKQLKHLLQNKRVSQIQPQLRESNEKFQEEMNEMARQLENHKWMIQKQRELIEIQQKDYSVSRAEPPLSVQNKQVSCCDIDEELEALREHPDRPKSVRDRCEELEKRVENIREVTYQLLGGLFHQGKQERCLRRHINQLFYGKYDEEKREGLDIQEESTWPTTRQGDELQERMESLEIELNQHYYHISGLQEREEEYSKKSETDANIRTLFRRLDAQNERLENHITELQEREEEYSKKSETDASIRPLFRRLNELNERLDDHITELQEEYPKRSEMNANVGNVGPFYTLLDELNARLKTVENRCALYEKRAASLDSFQTNVCKTIVEHLKHLAPDHV</sequence>
<evidence type="ECO:0000313" key="2">
    <source>
        <dbReference type="EMBL" id="QHT21463.1"/>
    </source>
</evidence>
<dbReference type="AlphaFoldDB" id="A0A6C0DYS7"/>
<proteinExistence type="predicted"/>
<protein>
    <submittedName>
        <fullName evidence="2">Uncharacterized protein</fullName>
    </submittedName>
</protein>
<feature type="coiled-coil region" evidence="1">
    <location>
        <begin position="16"/>
        <end position="108"/>
    </location>
</feature>